<dbReference type="EMBL" id="CAJHUC010002030">
    <property type="protein sequence ID" value="CAD7703006.1"/>
    <property type="molecule type" value="Genomic_DNA"/>
</dbReference>
<dbReference type="InterPro" id="IPR009003">
    <property type="entry name" value="Peptidase_S1_PA"/>
</dbReference>
<evidence type="ECO:0000256" key="3">
    <source>
        <dbReference type="SAM" id="SignalP"/>
    </source>
</evidence>
<proteinExistence type="inferred from homology"/>
<dbReference type="Gene3D" id="2.40.10.10">
    <property type="entry name" value="Trypsin-like serine proteases"/>
    <property type="match status" value="1"/>
</dbReference>
<dbReference type="PANTHER" id="PTHR24276">
    <property type="entry name" value="POLYSERASE-RELATED"/>
    <property type="match status" value="1"/>
</dbReference>
<dbReference type="InterPro" id="IPR001254">
    <property type="entry name" value="Trypsin_dom"/>
</dbReference>
<dbReference type="AlphaFoldDB" id="A0A8S1JG54"/>
<dbReference type="PANTHER" id="PTHR24276:SF98">
    <property type="entry name" value="FI18310P1-RELATED"/>
    <property type="match status" value="1"/>
</dbReference>
<dbReference type="FunFam" id="2.40.10.10:FF:000068">
    <property type="entry name" value="transmembrane protease serine 2"/>
    <property type="match status" value="1"/>
</dbReference>
<name>A0A8S1JG54_9CHLO</name>
<organism evidence="5 6">
    <name type="scientific">Ostreobium quekettii</name>
    <dbReference type="NCBI Taxonomy" id="121088"/>
    <lineage>
        <taxon>Eukaryota</taxon>
        <taxon>Viridiplantae</taxon>
        <taxon>Chlorophyta</taxon>
        <taxon>core chlorophytes</taxon>
        <taxon>Ulvophyceae</taxon>
        <taxon>TCBD clade</taxon>
        <taxon>Bryopsidales</taxon>
        <taxon>Ostreobineae</taxon>
        <taxon>Ostreobiaceae</taxon>
        <taxon>Ostreobium</taxon>
    </lineage>
</organism>
<evidence type="ECO:0000313" key="6">
    <source>
        <dbReference type="Proteomes" id="UP000708148"/>
    </source>
</evidence>
<dbReference type="InterPro" id="IPR001314">
    <property type="entry name" value="Peptidase_S1A"/>
</dbReference>
<dbReference type="InterPro" id="IPR050430">
    <property type="entry name" value="Peptidase_S1"/>
</dbReference>
<reference evidence="5" key="1">
    <citation type="submission" date="2020-12" db="EMBL/GenBank/DDBJ databases">
        <authorList>
            <person name="Iha C."/>
        </authorList>
    </citation>
    <scope>NUCLEOTIDE SEQUENCE</scope>
</reference>
<gene>
    <name evidence="5" type="ORF">OSTQU699_LOCUS8363</name>
</gene>
<dbReference type="InterPro" id="IPR043504">
    <property type="entry name" value="Peptidase_S1_PA_chymotrypsin"/>
</dbReference>
<feature type="domain" description="Peptidase S1" evidence="4">
    <location>
        <begin position="37"/>
        <end position="271"/>
    </location>
</feature>
<keyword evidence="6" id="KW-1185">Reference proteome</keyword>
<protein>
    <recommendedName>
        <fullName evidence="4">Peptidase S1 domain-containing protein</fullName>
    </recommendedName>
</protein>
<comment type="caution">
    <text evidence="5">The sequence shown here is derived from an EMBL/GenBank/DDBJ whole genome shotgun (WGS) entry which is preliminary data.</text>
</comment>
<dbReference type="GO" id="GO:0006508">
    <property type="term" value="P:proteolysis"/>
    <property type="evidence" value="ECO:0007669"/>
    <property type="project" value="InterPro"/>
</dbReference>
<dbReference type="PROSITE" id="PS00134">
    <property type="entry name" value="TRYPSIN_HIS"/>
    <property type="match status" value="1"/>
</dbReference>
<sequence length="273" mass="29102">MGAPVTLVVIVGLATCLHLGVAEEPEQCDTSGISARIAAGDPAERGRWPWMVSLRHPLFTQHICGGTLVAADWVLTAAHCVDPVRGGTTAVTNPKAWINGLVLKEVTDFEEEIEVVETIPHPMFQNLDHDPFDVALLRLKTPSKVSPIVLAPGDSPIVEGDCLAVMGWGRVSPRGPFASQLQEALLDYVDQEVCDVETDPSTGMDCAGRGISATCSGDGGDPLVRVLGPGRDHQLGVSQKVNGDCGGLDKPSFFASLHNPEVRNFIFETMENS</sequence>
<comment type="similarity">
    <text evidence="1">Belongs to the peptidase S1 family.</text>
</comment>
<dbReference type="Pfam" id="PF00089">
    <property type="entry name" value="Trypsin"/>
    <property type="match status" value="1"/>
</dbReference>
<evidence type="ECO:0000259" key="4">
    <source>
        <dbReference type="PROSITE" id="PS50240"/>
    </source>
</evidence>
<dbReference type="PROSITE" id="PS50240">
    <property type="entry name" value="TRYPSIN_DOM"/>
    <property type="match status" value="1"/>
</dbReference>
<dbReference type="CDD" id="cd00190">
    <property type="entry name" value="Tryp_SPc"/>
    <property type="match status" value="1"/>
</dbReference>
<dbReference type="SUPFAM" id="SSF50494">
    <property type="entry name" value="Trypsin-like serine proteases"/>
    <property type="match status" value="1"/>
</dbReference>
<dbReference type="OrthoDB" id="6339452at2759"/>
<dbReference type="PRINTS" id="PR00722">
    <property type="entry name" value="CHYMOTRYPSIN"/>
</dbReference>
<evidence type="ECO:0000256" key="1">
    <source>
        <dbReference type="ARBA" id="ARBA00007664"/>
    </source>
</evidence>
<dbReference type="InterPro" id="IPR018114">
    <property type="entry name" value="TRYPSIN_HIS"/>
</dbReference>
<dbReference type="Proteomes" id="UP000708148">
    <property type="component" value="Unassembled WGS sequence"/>
</dbReference>
<dbReference type="SMART" id="SM00020">
    <property type="entry name" value="Tryp_SPc"/>
    <property type="match status" value="1"/>
</dbReference>
<accession>A0A8S1JG54</accession>
<feature type="signal peptide" evidence="3">
    <location>
        <begin position="1"/>
        <end position="22"/>
    </location>
</feature>
<keyword evidence="2" id="KW-1015">Disulfide bond</keyword>
<feature type="chain" id="PRO_5035829758" description="Peptidase S1 domain-containing protein" evidence="3">
    <location>
        <begin position="23"/>
        <end position="273"/>
    </location>
</feature>
<keyword evidence="3" id="KW-0732">Signal</keyword>
<evidence type="ECO:0000256" key="2">
    <source>
        <dbReference type="ARBA" id="ARBA00023157"/>
    </source>
</evidence>
<dbReference type="GO" id="GO:0004252">
    <property type="term" value="F:serine-type endopeptidase activity"/>
    <property type="evidence" value="ECO:0007669"/>
    <property type="project" value="InterPro"/>
</dbReference>
<evidence type="ECO:0000313" key="5">
    <source>
        <dbReference type="EMBL" id="CAD7703006.1"/>
    </source>
</evidence>